<evidence type="ECO:0000313" key="1">
    <source>
        <dbReference type="EMBL" id="MDI4650354.1"/>
    </source>
</evidence>
<name>A0ABT6TUE5_9BACL</name>
<sequence>MNIKFRDQTFYIEETGDQANIVAAIDKVISENKINLHHIQIDGVPYYESFAEVLTEKAIESSNFEIVEAGSLGWLLDLLHTMQNYLKSALGEISPLASSFHQGEDQIDWEQFKELLGGMEWLSEAMQLVASSSFSGPSEAFKTKTKQLTELTEALFSSLEDRDRTLTGDIILYEIQGFYEELQEISINLLSEEKIV</sequence>
<evidence type="ECO:0008006" key="3">
    <source>
        <dbReference type="Google" id="ProtNLM"/>
    </source>
</evidence>
<reference evidence="1" key="1">
    <citation type="submission" date="2023-04" db="EMBL/GenBank/DDBJ databases">
        <title>Comparative genomic analysis of Cohnella hashimotonis sp. nov., isolated from the International Space Station.</title>
        <authorList>
            <person name="Venkateswaran K."/>
            <person name="Simpson A."/>
        </authorList>
    </citation>
    <scope>NUCLEOTIDE SEQUENCE</scope>
    <source>
        <strain evidence="1">F6_2S_P_1</strain>
    </source>
</reference>
<comment type="caution">
    <text evidence="1">The sequence shown here is derived from an EMBL/GenBank/DDBJ whole genome shotgun (WGS) entry which is preliminary data.</text>
</comment>
<accession>A0ABT6TUE5</accession>
<dbReference type="Proteomes" id="UP001161691">
    <property type="component" value="Unassembled WGS sequence"/>
</dbReference>
<gene>
    <name evidence="1" type="ORF">KB449_35820</name>
</gene>
<protein>
    <recommendedName>
        <fullName evidence="3">DUF4375 domain-containing protein</fullName>
    </recommendedName>
</protein>
<proteinExistence type="predicted"/>
<organism evidence="1 2">
    <name type="scientific">Cohnella hashimotonis</name>
    <dbReference type="NCBI Taxonomy" id="2826895"/>
    <lineage>
        <taxon>Bacteria</taxon>
        <taxon>Bacillati</taxon>
        <taxon>Bacillota</taxon>
        <taxon>Bacilli</taxon>
        <taxon>Bacillales</taxon>
        <taxon>Paenibacillaceae</taxon>
        <taxon>Cohnella</taxon>
    </lineage>
</organism>
<dbReference type="EMBL" id="JAGRPV010000002">
    <property type="protein sequence ID" value="MDI4650354.1"/>
    <property type="molecule type" value="Genomic_DNA"/>
</dbReference>
<evidence type="ECO:0000313" key="2">
    <source>
        <dbReference type="Proteomes" id="UP001161691"/>
    </source>
</evidence>
<keyword evidence="2" id="KW-1185">Reference proteome</keyword>
<dbReference type="RefSeq" id="WP_282913204.1">
    <property type="nucleotide sequence ID" value="NZ_JAGRPV010000002.1"/>
</dbReference>